<evidence type="ECO:0000313" key="1">
    <source>
        <dbReference type="EMBL" id="MBP2477654.1"/>
    </source>
</evidence>
<gene>
    <name evidence="1" type="ORF">JOF53_006526</name>
</gene>
<accession>A0ABS5AN89</accession>
<protein>
    <submittedName>
        <fullName evidence="1">Uncharacterized protein</fullName>
    </submittedName>
</protein>
<dbReference type="Proteomes" id="UP001519363">
    <property type="component" value="Unassembled WGS sequence"/>
</dbReference>
<comment type="caution">
    <text evidence="1">The sequence shown here is derived from an EMBL/GenBank/DDBJ whole genome shotgun (WGS) entry which is preliminary data.</text>
</comment>
<sequence>MAAGRDLAIVLTLARNLSGPDHFKIAYVLETGTLPMPREPQVVRGPRHGGVQACSVVRVWVRTSKAPTEAIEAVLTEIHPALSPHVRLEHSEFTELPAA</sequence>
<proteinExistence type="predicted"/>
<organism evidence="1 2">
    <name type="scientific">Crossiella equi</name>
    <dbReference type="NCBI Taxonomy" id="130796"/>
    <lineage>
        <taxon>Bacteria</taxon>
        <taxon>Bacillati</taxon>
        <taxon>Actinomycetota</taxon>
        <taxon>Actinomycetes</taxon>
        <taxon>Pseudonocardiales</taxon>
        <taxon>Pseudonocardiaceae</taxon>
        <taxon>Crossiella</taxon>
    </lineage>
</organism>
<evidence type="ECO:0000313" key="2">
    <source>
        <dbReference type="Proteomes" id="UP001519363"/>
    </source>
</evidence>
<dbReference type="EMBL" id="JAGIOO010000001">
    <property type="protein sequence ID" value="MBP2477654.1"/>
    <property type="molecule type" value="Genomic_DNA"/>
</dbReference>
<keyword evidence="2" id="KW-1185">Reference proteome</keyword>
<name>A0ABS5AN89_9PSEU</name>
<reference evidence="1 2" key="1">
    <citation type="submission" date="2021-03" db="EMBL/GenBank/DDBJ databases">
        <title>Sequencing the genomes of 1000 actinobacteria strains.</title>
        <authorList>
            <person name="Klenk H.-P."/>
        </authorList>
    </citation>
    <scope>NUCLEOTIDE SEQUENCE [LARGE SCALE GENOMIC DNA]</scope>
    <source>
        <strain evidence="1 2">DSM 44580</strain>
    </source>
</reference>